<dbReference type="PANTHER" id="PTHR38847">
    <property type="match status" value="1"/>
</dbReference>
<keyword evidence="1" id="KW-0732">Signal</keyword>
<evidence type="ECO:0000313" key="3">
    <source>
        <dbReference type="Proteomes" id="UP000019132"/>
    </source>
</evidence>
<dbReference type="Proteomes" id="UP000019132">
    <property type="component" value="Unassembled WGS sequence"/>
</dbReference>
<organism evidence="2 3">
    <name type="scientific">Globisporangium ultimum (strain ATCC 200006 / CBS 805.95 / DAOM BR144)</name>
    <name type="common">Pythium ultimum</name>
    <dbReference type="NCBI Taxonomy" id="431595"/>
    <lineage>
        <taxon>Eukaryota</taxon>
        <taxon>Sar</taxon>
        <taxon>Stramenopiles</taxon>
        <taxon>Oomycota</taxon>
        <taxon>Peronosporomycetes</taxon>
        <taxon>Pythiales</taxon>
        <taxon>Pythiaceae</taxon>
        <taxon>Globisporangium</taxon>
    </lineage>
</organism>
<evidence type="ECO:0000256" key="1">
    <source>
        <dbReference type="SAM" id="SignalP"/>
    </source>
</evidence>
<proteinExistence type="predicted"/>
<feature type="signal peptide" evidence="1">
    <location>
        <begin position="1"/>
        <end position="22"/>
    </location>
</feature>
<keyword evidence="3" id="KW-1185">Reference proteome</keyword>
<dbReference type="EMBL" id="GL376635">
    <property type="status" value="NOT_ANNOTATED_CDS"/>
    <property type="molecule type" value="Genomic_DNA"/>
</dbReference>
<dbReference type="InterPro" id="IPR025649">
    <property type="entry name" value="DUF4360"/>
</dbReference>
<dbReference type="Pfam" id="PF14273">
    <property type="entry name" value="DUF4360"/>
    <property type="match status" value="1"/>
</dbReference>
<dbReference type="PANTHER" id="PTHR38847:SF1">
    <property type="entry name" value="PSEUDOURIDINE SYNTHASE RSUA_RLUA-LIKE DOMAIN-CONTAINING PROTEIN"/>
    <property type="match status" value="1"/>
</dbReference>
<accession>K3WP63</accession>
<reference evidence="3" key="2">
    <citation type="submission" date="2010-04" db="EMBL/GenBank/DDBJ databases">
        <authorList>
            <person name="Buell R."/>
            <person name="Hamilton J."/>
            <person name="Hostetler J."/>
        </authorList>
    </citation>
    <scope>NUCLEOTIDE SEQUENCE [LARGE SCALE GENOMIC DNA]</scope>
    <source>
        <strain evidence="3">DAOM:BR144</strain>
    </source>
</reference>
<reference evidence="3" key="1">
    <citation type="journal article" date="2010" name="Genome Biol.">
        <title>Genome sequence of the necrotrophic plant pathogen Pythium ultimum reveals original pathogenicity mechanisms and effector repertoire.</title>
        <authorList>
            <person name="Levesque C.A."/>
            <person name="Brouwer H."/>
            <person name="Cano L."/>
            <person name="Hamilton J.P."/>
            <person name="Holt C."/>
            <person name="Huitema E."/>
            <person name="Raffaele S."/>
            <person name="Robideau G.P."/>
            <person name="Thines M."/>
            <person name="Win J."/>
            <person name="Zerillo M.M."/>
            <person name="Beakes G.W."/>
            <person name="Boore J.L."/>
            <person name="Busam D."/>
            <person name="Dumas B."/>
            <person name="Ferriera S."/>
            <person name="Fuerstenberg S.I."/>
            <person name="Gachon C.M."/>
            <person name="Gaulin E."/>
            <person name="Govers F."/>
            <person name="Grenville-Briggs L."/>
            <person name="Horner N."/>
            <person name="Hostetler J."/>
            <person name="Jiang R.H."/>
            <person name="Johnson J."/>
            <person name="Krajaejun T."/>
            <person name="Lin H."/>
            <person name="Meijer H.J."/>
            <person name="Moore B."/>
            <person name="Morris P."/>
            <person name="Phuntmart V."/>
            <person name="Puiu D."/>
            <person name="Shetty J."/>
            <person name="Stajich J.E."/>
            <person name="Tripathy S."/>
            <person name="Wawra S."/>
            <person name="van West P."/>
            <person name="Whitty B.R."/>
            <person name="Coutinho P.M."/>
            <person name="Henrissat B."/>
            <person name="Martin F."/>
            <person name="Thomas P.D."/>
            <person name="Tyler B.M."/>
            <person name="De Vries R.P."/>
            <person name="Kamoun S."/>
            <person name="Yandell M."/>
            <person name="Tisserat N."/>
            <person name="Buell C.R."/>
        </authorList>
    </citation>
    <scope>NUCLEOTIDE SEQUENCE</scope>
    <source>
        <strain evidence="3">DAOM:BR144</strain>
    </source>
</reference>
<dbReference type="AlphaFoldDB" id="K3WP63"/>
<evidence type="ECO:0000313" key="2">
    <source>
        <dbReference type="EnsemblProtists" id="PYU1_T006755"/>
    </source>
</evidence>
<feature type="chain" id="PRO_5003867969" description="DUF4360 domain-containing protein" evidence="1">
    <location>
        <begin position="23"/>
        <end position="243"/>
    </location>
</feature>
<protein>
    <recommendedName>
        <fullName evidence="4">DUF4360 domain-containing protein</fullName>
    </recommendedName>
</protein>
<dbReference type="HOGENOM" id="CLU_083369_2_0_1"/>
<reference evidence="2" key="3">
    <citation type="submission" date="2015-02" db="UniProtKB">
        <authorList>
            <consortium name="EnsemblProtists"/>
        </authorList>
    </citation>
    <scope>IDENTIFICATION</scope>
    <source>
        <strain evidence="2">DAOM BR144</strain>
    </source>
</reference>
<sequence>MAAFSKRGGLLVVFFLCMCVYAQWSVAEAHSKGHLHRHSRNGKHKPGKRFRGARVKRPEYYGSGCPPLSLSLVNSSDETSFAMTIMLADFQAATLDTKLRDQKKCFINVELTVEPGMSIGIAHIDIRGNAYVPEAPNSNAQLSASYKMFRGESGDITKKTFVPGFMDDIYEAVDFDQVAWTPCGLNRTNSNGNQNETHWIRIESSIIAEKALAGGEDVQIAIDSSDSMLAKGVAYEVVSRPCA</sequence>
<dbReference type="VEuPathDB" id="FungiDB:PYU1_G006742"/>
<dbReference type="InParanoid" id="K3WP63"/>
<dbReference type="EnsemblProtists" id="PYU1_T006755">
    <property type="protein sequence ID" value="PYU1_T006755"/>
    <property type="gene ID" value="PYU1_G006742"/>
</dbReference>
<evidence type="ECO:0008006" key="4">
    <source>
        <dbReference type="Google" id="ProtNLM"/>
    </source>
</evidence>
<dbReference type="eggNOG" id="ENOG502RW47">
    <property type="taxonomic scope" value="Eukaryota"/>
</dbReference>
<name>K3WP63_GLOUD</name>